<dbReference type="OMA" id="DMARNMM"/>
<dbReference type="HOGENOM" id="CLU_044224_0_0_1"/>
<reference evidence="7" key="2">
    <citation type="submission" date="2025-08" db="UniProtKB">
        <authorList>
            <consortium name="Ensembl"/>
        </authorList>
    </citation>
    <scope>IDENTIFICATION</scope>
</reference>
<keyword evidence="2" id="KW-0677">Repeat</keyword>
<organism evidence="7 8">
    <name type="scientific">Ciona savignyi</name>
    <name type="common">Pacific transparent sea squirt</name>
    <dbReference type="NCBI Taxonomy" id="51511"/>
    <lineage>
        <taxon>Eukaryota</taxon>
        <taxon>Metazoa</taxon>
        <taxon>Chordata</taxon>
        <taxon>Tunicata</taxon>
        <taxon>Ascidiacea</taxon>
        <taxon>Phlebobranchia</taxon>
        <taxon>Cionidae</taxon>
        <taxon>Ciona</taxon>
    </lineage>
</organism>
<feature type="domain" description="SGTA homodimerisation" evidence="6">
    <location>
        <begin position="8"/>
        <end position="57"/>
    </location>
</feature>
<accession>H2YTD6</accession>
<dbReference type="Gene3D" id="1.20.5.420">
    <property type="entry name" value="Immunoglobulin FC, subunit C"/>
    <property type="match status" value="1"/>
</dbReference>
<dbReference type="PROSITE" id="PS50005">
    <property type="entry name" value="TPR"/>
    <property type="match status" value="2"/>
</dbReference>
<evidence type="ECO:0000256" key="5">
    <source>
        <dbReference type="SAM" id="MobiDB-lite"/>
    </source>
</evidence>
<dbReference type="GO" id="GO:0016020">
    <property type="term" value="C:membrane"/>
    <property type="evidence" value="ECO:0007669"/>
    <property type="project" value="TreeGrafter"/>
</dbReference>
<dbReference type="PANTHER" id="PTHR45831:SF2">
    <property type="entry name" value="LD24721P"/>
    <property type="match status" value="1"/>
</dbReference>
<keyword evidence="3 4" id="KW-0802">TPR repeat</keyword>
<evidence type="ECO:0000256" key="2">
    <source>
        <dbReference type="ARBA" id="ARBA00022737"/>
    </source>
</evidence>
<comment type="similarity">
    <text evidence="1">Belongs to the SGT family.</text>
</comment>
<dbReference type="InterPro" id="IPR011990">
    <property type="entry name" value="TPR-like_helical_dom_sf"/>
</dbReference>
<dbReference type="GeneTree" id="ENSGT00940000159037"/>
<dbReference type="eggNOG" id="KOG0553">
    <property type="taxonomic scope" value="Eukaryota"/>
</dbReference>
<evidence type="ECO:0000259" key="6">
    <source>
        <dbReference type="Pfam" id="PF16546"/>
    </source>
</evidence>
<feature type="repeat" description="TPR" evidence="4">
    <location>
        <begin position="85"/>
        <end position="118"/>
    </location>
</feature>
<evidence type="ECO:0000313" key="7">
    <source>
        <dbReference type="Ensembl" id="ENSCSAVP00000008596.1"/>
    </source>
</evidence>
<feature type="region of interest" description="Disordered" evidence="5">
    <location>
        <begin position="279"/>
        <end position="309"/>
    </location>
</feature>
<keyword evidence="8" id="KW-1185">Reference proteome</keyword>
<evidence type="ECO:0000256" key="3">
    <source>
        <dbReference type="ARBA" id="ARBA00022803"/>
    </source>
</evidence>
<sequence>MANNSDIKRFVASIVQFLEDELKREGVTTEMAESIDVARQCLHMAYTTTPEDVPSNQRRLLDVFLEACPPPVKVNKLSDDDRAKAEGFKQEGNEMMKKEDFEKAIELYTKAIEIDSYNAVYYCNRAAAQTGRQKYDMSLTDCKRALEIDSQYSKAYSIYRLTYSKMEIYDEAIKSYEKALKLDPDNDGYKKNLKIAEEKLSSQNEMPQMPGLGGFGGMAQMMNNPSFMNMAQKVMQDPAMQQMAVSMMNGMMGGANPAEGATAQPNNFNDLLKMGQEMAKEMSKSNPEAIENLRKHVQDPEDEGKPPSA</sequence>
<dbReference type="Pfam" id="PF00515">
    <property type="entry name" value="TPR_1"/>
    <property type="match status" value="1"/>
</dbReference>
<feature type="compositionally biased region" description="Basic and acidic residues" evidence="5">
    <location>
        <begin position="291"/>
        <end position="309"/>
    </location>
</feature>
<dbReference type="SMART" id="SM00028">
    <property type="entry name" value="TPR"/>
    <property type="match status" value="3"/>
</dbReference>
<dbReference type="InterPro" id="IPR032374">
    <property type="entry name" value="SGTA_dimer"/>
</dbReference>
<dbReference type="Proteomes" id="UP000007875">
    <property type="component" value="Unassembled WGS sequence"/>
</dbReference>
<dbReference type="GO" id="GO:0006620">
    <property type="term" value="P:post-translational protein targeting to endoplasmic reticulum membrane"/>
    <property type="evidence" value="ECO:0007669"/>
    <property type="project" value="TreeGrafter"/>
</dbReference>
<dbReference type="AlphaFoldDB" id="H2YTD6"/>
<dbReference type="STRING" id="51511.ENSCSAVP00000008596"/>
<dbReference type="PANTHER" id="PTHR45831">
    <property type="entry name" value="LD24721P"/>
    <property type="match status" value="1"/>
</dbReference>
<evidence type="ECO:0000256" key="1">
    <source>
        <dbReference type="ARBA" id="ARBA00008175"/>
    </source>
</evidence>
<evidence type="ECO:0000313" key="8">
    <source>
        <dbReference type="Proteomes" id="UP000007875"/>
    </source>
</evidence>
<dbReference type="InterPro" id="IPR047150">
    <property type="entry name" value="SGT"/>
</dbReference>
<dbReference type="GO" id="GO:0060090">
    <property type="term" value="F:molecular adaptor activity"/>
    <property type="evidence" value="ECO:0007669"/>
    <property type="project" value="TreeGrafter"/>
</dbReference>
<protein>
    <recommendedName>
        <fullName evidence="6">SGTA homodimerisation domain-containing protein</fullName>
    </recommendedName>
</protein>
<dbReference type="Pfam" id="PF13414">
    <property type="entry name" value="TPR_11"/>
    <property type="match status" value="1"/>
</dbReference>
<dbReference type="Gene3D" id="1.25.40.10">
    <property type="entry name" value="Tetratricopeptide repeat domain"/>
    <property type="match status" value="1"/>
</dbReference>
<dbReference type="SUPFAM" id="SSF48452">
    <property type="entry name" value="TPR-like"/>
    <property type="match status" value="1"/>
</dbReference>
<reference evidence="8" key="1">
    <citation type="submission" date="2003-08" db="EMBL/GenBank/DDBJ databases">
        <authorList>
            <person name="Birren B."/>
            <person name="Nusbaum C."/>
            <person name="Abebe A."/>
            <person name="Abouelleil A."/>
            <person name="Adekoya E."/>
            <person name="Ait-zahra M."/>
            <person name="Allen N."/>
            <person name="Allen T."/>
            <person name="An P."/>
            <person name="Anderson M."/>
            <person name="Anderson S."/>
            <person name="Arachchi H."/>
            <person name="Armbruster J."/>
            <person name="Bachantsang P."/>
            <person name="Baldwin J."/>
            <person name="Barry A."/>
            <person name="Bayul T."/>
            <person name="Blitshsteyn B."/>
            <person name="Bloom T."/>
            <person name="Blye J."/>
            <person name="Boguslavskiy L."/>
            <person name="Borowsky M."/>
            <person name="Boukhgalter B."/>
            <person name="Brunache A."/>
            <person name="Butler J."/>
            <person name="Calixte N."/>
            <person name="Calvo S."/>
            <person name="Camarata J."/>
            <person name="Campo K."/>
            <person name="Chang J."/>
            <person name="Cheshatsang Y."/>
            <person name="Citroen M."/>
            <person name="Collymore A."/>
            <person name="Considine T."/>
            <person name="Cook A."/>
            <person name="Cooke P."/>
            <person name="Corum B."/>
            <person name="Cuomo C."/>
            <person name="David R."/>
            <person name="Dawoe T."/>
            <person name="Degray S."/>
            <person name="Dodge S."/>
            <person name="Dooley K."/>
            <person name="Dorje P."/>
            <person name="Dorjee K."/>
            <person name="Dorris L."/>
            <person name="Duffey N."/>
            <person name="Dupes A."/>
            <person name="Elkins T."/>
            <person name="Engels R."/>
            <person name="Erickson J."/>
            <person name="Farina A."/>
            <person name="Faro S."/>
            <person name="Ferreira P."/>
            <person name="Fischer H."/>
            <person name="Fitzgerald M."/>
            <person name="Foley K."/>
            <person name="Gage D."/>
            <person name="Galagan J."/>
            <person name="Gearin G."/>
            <person name="Gnerre S."/>
            <person name="Gnirke A."/>
            <person name="Goyette A."/>
            <person name="Graham J."/>
            <person name="Grandbois E."/>
            <person name="Gyaltsen K."/>
            <person name="Hafez N."/>
            <person name="Hagopian D."/>
            <person name="Hagos B."/>
            <person name="Hall J."/>
            <person name="Hatcher B."/>
            <person name="Heller A."/>
            <person name="Higgins H."/>
            <person name="Honan T."/>
            <person name="Horn A."/>
            <person name="Houde N."/>
            <person name="Hughes L."/>
            <person name="Hulme W."/>
            <person name="Husby E."/>
            <person name="Iliev I."/>
            <person name="Jaffe D."/>
            <person name="Jones C."/>
            <person name="Kamal M."/>
            <person name="Kamat A."/>
            <person name="Kamvysselis M."/>
            <person name="Karlsson E."/>
            <person name="Kells C."/>
            <person name="Kieu A."/>
            <person name="Kisner P."/>
            <person name="Kodira C."/>
            <person name="Kulbokas E."/>
            <person name="Labutti K."/>
            <person name="Lama D."/>
            <person name="Landers T."/>
            <person name="Leger J."/>
            <person name="Levine S."/>
            <person name="Lewis D."/>
            <person name="Lewis T."/>
            <person name="Lindblad-toh K."/>
            <person name="Liu X."/>
            <person name="Lokyitsang T."/>
            <person name="Lokyitsang Y."/>
            <person name="Lucien O."/>
            <person name="Lui A."/>
            <person name="Ma L.J."/>
            <person name="Mabbitt R."/>
            <person name="Macdonald J."/>
            <person name="Maclean C."/>
            <person name="Major J."/>
            <person name="Manning J."/>
            <person name="Marabella R."/>
            <person name="Maru K."/>
            <person name="Matthews C."/>
            <person name="Mauceli E."/>
            <person name="Mccarthy M."/>
            <person name="Mcdonough S."/>
            <person name="Mcghee T."/>
            <person name="Meldrim J."/>
            <person name="Meneus L."/>
            <person name="Mesirov J."/>
            <person name="Mihalev A."/>
            <person name="Mihova T."/>
            <person name="Mikkelsen T."/>
            <person name="Mlenga V."/>
            <person name="Moru K."/>
            <person name="Mozes J."/>
            <person name="Mulrain L."/>
            <person name="Munson G."/>
            <person name="Naylor J."/>
            <person name="Newes C."/>
            <person name="Nguyen C."/>
            <person name="Nguyen N."/>
            <person name="Nguyen T."/>
            <person name="Nicol R."/>
            <person name="Nielsen C."/>
            <person name="Nizzari M."/>
            <person name="Norbu C."/>
            <person name="Norbu N."/>
            <person name="O'donnell P."/>
            <person name="Okoawo O."/>
            <person name="O'leary S."/>
            <person name="Omotosho B."/>
            <person name="O'neill K."/>
            <person name="Osman S."/>
            <person name="Parker S."/>
            <person name="Perrin D."/>
            <person name="Phunkhang P."/>
            <person name="Piqani B."/>
            <person name="Purcell S."/>
            <person name="Rachupka T."/>
            <person name="Ramasamy U."/>
            <person name="Rameau R."/>
            <person name="Ray V."/>
            <person name="Raymond C."/>
            <person name="Retta R."/>
            <person name="Richardson S."/>
            <person name="Rise C."/>
            <person name="Rodriguez J."/>
            <person name="Rogers J."/>
            <person name="Rogov P."/>
            <person name="Rutman M."/>
            <person name="Schupbach R."/>
            <person name="Seaman C."/>
            <person name="Settipalli S."/>
            <person name="Sharpe T."/>
            <person name="Sheridan J."/>
            <person name="Sherpa N."/>
            <person name="Shi J."/>
            <person name="Smirnov S."/>
            <person name="Smith C."/>
            <person name="Sougnez C."/>
            <person name="Spencer B."/>
            <person name="Stalker J."/>
            <person name="Stange-thomann N."/>
            <person name="Stavropoulos S."/>
            <person name="Stetson K."/>
            <person name="Stone C."/>
            <person name="Stone S."/>
            <person name="Stubbs M."/>
            <person name="Talamas J."/>
            <person name="Tchuinga P."/>
            <person name="Tenzing P."/>
            <person name="Tesfaye S."/>
            <person name="Theodore J."/>
            <person name="Thoulutsang Y."/>
            <person name="Topham K."/>
            <person name="Towey S."/>
            <person name="Tsamla T."/>
            <person name="Tsomo N."/>
            <person name="Vallee D."/>
            <person name="Vassiliev H."/>
            <person name="Venkataraman V."/>
            <person name="Vinson J."/>
            <person name="Vo A."/>
            <person name="Wade C."/>
            <person name="Wang S."/>
            <person name="Wangchuk T."/>
            <person name="Wangdi T."/>
            <person name="Whittaker C."/>
            <person name="Wilkinson J."/>
            <person name="Wu Y."/>
            <person name="Wyman D."/>
            <person name="Yadav S."/>
            <person name="Yang S."/>
            <person name="Yang X."/>
            <person name="Yeager S."/>
            <person name="Yee E."/>
            <person name="Young G."/>
            <person name="Zainoun J."/>
            <person name="Zembeck L."/>
            <person name="Zimmer A."/>
            <person name="Zody M."/>
            <person name="Lander E."/>
        </authorList>
    </citation>
    <scope>NUCLEOTIDE SEQUENCE [LARGE SCALE GENOMIC DNA]</scope>
</reference>
<dbReference type="InterPro" id="IPR019734">
    <property type="entry name" value="TPR_rpt"/>
</dbReference>
<dbReference type="Pfam" id="PF16546">
    <property type="entry name" value="SGTA_dimer"/>
    <property type="match status" value="1"/>
</dbReference>
<proteinExistence type="inferred from homology"/>
<evidence type="ECO:0000256" key="4">
    <source>
        <dbReference type="PROSITE-ProRule" id="PRU00339"/>
    </source>
</evidence>
<dbReference type="GO" id="GO:0072380">
    <property type="term" value="C:TRC complex"/>
    <property type="evidence" value="ECO:0007669"/>
    <property type="project" value="TreeGrafter"/>
</dbReference>
<reference evidence="7" key="3">
    <citation type="submission" date="2025-09" db="UniProtKB">
        <authorList>
            <consortium name="Ensembl"/>
        </authorList>
    </citation>
    <scope>IDENTIFICATION</scope>
</reference>
<feature type="repeat" description="TPR" evidence="4">
    <location>
        <begin position="153"/>
        <end position="186"/>
    </location>
</feature>
<dbReference type="InParanoid" id="H2YTD6"/>
<name>H2YTD6_CIOSA</name>
<dbReference type="Ensembl" id="ENSCSAVT00000008706.1">
    <property type="protein sequence ID" value="ENSCSAVP00000008596.1"/>
    <property type="gene ID" value="ENSCSAVG00000005110.1"/>
</dbReference>
<dbReference type="PROSITE" id="PS50293">
    <property type="entry name" value="TPR_REGION"/>
    <property type="match status" value="1"/>
</dbReference>